<gene>
    <name evidence="2" type="primary">cph2_2</name>
    <name evidence="2" type="ORF">NCTC12282_05423</name>
</gene>
<evidence type="ECO:0000313" key="2">
    <source>
        <dbReference type="EMBL" id="VFS51773.1"/>
    </source>
</evidence>
<organism evidence="2 3">
    <name type="scientific">Budvicia aquatica</name>
    <dbReference type="NCBI Taxonomy" id="82979"/>
    <lineage>
        <taxon>Bacteria</taxon>
        <taxon>Pseudomonadati</taxon>
        <taxon>Pseudomonadota</taxon>
        <taxon>Gammaproteobacteria</taxon>
        <taxon>Enterobacterales</taxon>
        <taxon>Budviciaceae</taxon>
        <taxon>Budvicia</taxon>
    </lineage>
</organism>
<dbReference type="AlphaFoldDB" id="A0A484ZWS2"/>
<dbReference type="Pfam" id="PF00563">
    <property type="entry name" value="EAL"/>
    <property type="match status" value="1"/>
</dbReference>
<proteinExistence type="predicted"/>
<dbReference type="SUPFAM" id="SSF141868">
    <property type="entry name" value="EAL domain-like"/>
    <property type="match status" value="1"/>
</dbReference>
<dbReference type="Proteomes" id="UP000373449">
    <property type="component" value="Unassembled WGS sequence"/>
</dbReference>
<accession>A0A484ZWS2</accession>
<dbReference type="GO" id="GO:0071111">
    <property type="term" value="F:cyclic-guanylate-specific phosphodiesterase activity"/>
    <property type="evidence" value="ECO:0007669"/>
    <property type="project" value="InterPro"/>
</dbReference>
<dbReference type="InterPro" id="IPR001633">
    <property type="entry name" value="EAL_dom"/>
</dbReference>
<dbReference type="InterPro" id="IPR035919">
    <property type="entry name" value="EAL_sf"/>
</dbReference>
<dbReference type="RefSeq" id="WP_255324694.1">
    <property type="nucleotide sequence ID" value="NZ_CAADJA010000002.1"/>
</dbReference>
<dbReference type="PROSITE" id="PS50883">
    <property type="entry name" value="EAL"/>
    <property type="match status" value="1"/>
</dbReference>
<evidence type="ECO:0000259" key="1">
    <source>
        <dbReference type="PROSITE" id="PS50883"/>
    </source>
</evidence>
<reference evidence="2 3" key="1">
    <citation type="submission" date="2019-03" db="EMBL/GenBank/DDBJ databases">
        <authorList>
            <consortium name="Pathogen Informatics"/>
        </authorList>
    </citation>
    <scope>NUCLEOTIDE SEQUENCE [LARGE SCALE GENOMIC DNA]</scope>
    <source>
        <strain evidence="2 3">NCTC12282</strain>
    </source>
</reference>
<dbReference type="PANTHER" id="PTHR33121">
    <property type="entry name" value="CYCLIC DI-GMP PHOSPHODIESTERASE PDEF"/>
    <property type="match status" value="1"/>
</dbReference>
<protein>
    <submittedName>
        <fullName evidence="2">Bacteriophytochrome cph2</fullName>
    </submittedName>
</protein>
<dbReference type="EMBL" id="CAADJA010000002">
    <property type="protein sequence ID" value="VFS51773.1"/>
    <property type="molecule type" value="Genomic_DNA"/>
</dbReference>
<dbReference type="Gene3D" id="3.20.20.450">
    <property type="entry name" value="EAL domain"/>
    <property type="match status" value="1"/>
</dbReference>
<dbReference type="PANTHER" id="PTHR33121:SF70">
    <property type="entry name" value="SIGNALING PROTEIN YKOW"/>
    <property type="match status" value="1"/>
</dbReference>
<dbReference type="CDD" id="cd01948">
    <property type="entry name" value="EAL"/>
    <property type="match status" value="1"/>
</dbReference>
<dbReference type="InterPro" id="IPR050706">
    <property type="entry name" value="Cyclic-di-GMP_PDE-like"/>
</dbReference>
<feature type="domain" description="EAL" evidence="1">
    <location>
        <begin position="1"/>
        <end position="96"/>
    </location>
</feature>
<name>A0A484ZWS2_9GAMM</name>
<evidence type="ECO:0000313" key="3">
    <source>
        <dbReference type="Proteomes" id="UP000373449"/>
    </source>
</evidence>
<sequence>MILVLVFSSLSYLHNLNFDCLKIDRDFVSSVLNSAKSEAIISAVIRLADGLSVPLIAEGIETQEMAQKLFKLGCLRAQGYYFGRPIPLEEWDMPIY</sequence>